<sequence length="338" mass="35902">MSAEAREWVWEHSSSRGLARLILLSIADRVPDDQCVAWASVASLVERTRASRSSVRAALAKLVGGDELEHREELVGPQRTAVYRLPRAAAYIAEVRAWELEPDGEPPAHSPFDPAPELRVEALRRYGIRPVEEPVTGPSAPTGGPLISPFGFVGGPVTGPSGAVDGSVTGPSGQVARGSVTGPSGRKPAPRRAGNRPLEGSATGPQNRSEPKVNRKDSSVGTAAVTPAADWQVDPATHTWALQNGHVERLGEDGLRAADAKWRAHRSTHPPRPAAAWAADWRSWIAREHSPSPFGPPTSSHQGRGTPPVVGKRMTRAQAHTAALLAALEKSNRKGATP</sequence>
<dbReference type="Proteomes" id="UP001550850">
    <property type="component" value="Unassembled WGS sequence"/>
</dbReference>
<organism evidence="2 3">
    <name type="scientific">Streptomyces fragilis</name>
    <dbReference type="NCBI Taxonomy" id="67301"/>
    <lineage>
        <taxon>Bacteria</taxon>
        <taxon>Bacillati</taxon>
        <taxon>Actinomycetota</taxon>
        <taxon>Actinomycetes</taxon>
        <taxon>Kitasatosporales</taxon>
        <taxon>Streptomycetaceae</taxon>
        <taxon>Streptomyces</taxon>
    </lineage>
</organism>
<gene>
    <name evidence="2" type="ORF">AB0E65_03685</name>
</gene>
<evidence type="ECO:0000256" key="1">
    <source>
        <dbReference type="SAM" id="MobiDB-lite"/>
    </source>
</evidence>
<feature type="compositionally biased region" description="Basic and acidic residues" evidence="1">
    <location>
        <begin position="209"/>
        <end position="218"/>
    </location>
</feature>
<accession>A0ABV2YC80</accession>
<keyword evidence="3" id="KW-1185">Reference proteome</keyword>
<evidence type="ECO:0000313" key="3">
    <source>
        <dbReference type="Proteomes" id="UP001550850"/>
    </source>
</evidence>
<protein>
    <submittedName>
        <fullName evidence="2">Helix-turn-helix domain-containing protein</fullName>
    </submittedName>
</protein>
<proteinExistence type="predicted"/>
<feature type="region of interest" description="Disordered" evidence="1">
    <location>
        <begin position="131"/>
        <end position="231"/>
    </location>
</feature>
<evidence type="ECO:0000313" key="2">
    <source>
        <dbReference type="EMBL" id="MEU3553333.1"/>
    </source>
</evidence>
<comment type="caution">
    <text evidence="2">The sequence shown here is derived from an EMBL/GenBank/DDBJ whole genome shotgun (WGS) entry which is preliminary data.</text>
</comment>
<dbReference type="EMBL" id="JBEZUR010000003">
    <property type="protein sequence ID" value="MEU3553333.1"/>
    <property type="molecule type" value="Genomic_DNA"/>
</dbReference>
<dbReference type="RefSeq" id="WP_108952687.1">
    <property type="nucleotide sequence ID" value="NZ_BEVZ01000002.1"/>
</dbReference>
<reference evidence="2 3" key="1">
    <citation type="submission" date="2024-06" db="EMBL/GenBank/DDBJ databases">
        <title>The Natural Products Discovery Center: Release of the First 8490 Sequenced Strains for Exploring Actinobacteria Biosynthetic Diversity.</title>
        <authorList>
            <person name="Kalkreuter E."/>
            <person name="Kautsar S.A."/>
            <person name="Yang D."/>
            <person name="Bader C.D."/>
            <person name="Teijaro C.N."/>
            <person name="Fluegel L."/>
            <person name="Davis C.M."/>
            <person name="Simpson J.R."/>
            <person name="Lauterbach L."/>
            <person name="Steele A.D."/>
            <person name="Gui C."/>
            <person name="Meng S."/>
            <person name="Li G."/>
            <person name="Viehrig K."/>
            <person name="Ye F."/>
            <person name="Su P."/>
            <person name="Kiefer A.F."/>
            <person name="Nichols A."/>
            <person name="Cepeda A.J."/>
            <person name="Yan W."/>
            <person name="Fan B."/>
            <person name="Jiang Y."/>
            <person name="Adhikari A."/>
            <person name="Zheng C.-J."/>
            <person name="Schuster L."/>
            <person name="Cowan T.M."/>
            <person name="Smanski M.J."/>
            <person name="Chevrette M.G."/>
            <person name="De Carvalho L.P.S."/>
            <person name="Shen B."/>
        </authorList>
    </citation>
    <scope>NUCLEOTIDE SEQUENCE [LARGE SCALE GENOMIC DNA]</scope>
    <source>
        <strain evidence="2 3">NPDC038104</strain>
    </source>
</reference>
<name>A0ABV2YC80_9ACTN</name>
<feature type="region of interest" description="Disordered" evidence="1">
    <location>
        <begin position="287"/>
        <end position="317"/>
    </location>
</feature>